<dbReference type="Pfam" id="PF02652">
    <property type="entry name" value="Lactate_perm"/>
    <property type="match status" value="1"/>
</dbReference>
<feature type="transmembrane region" description="Helical" evidence="8">
    <location>
        <begin position="6"/>
        <end position="24"/>
    </location>
</feature>
<keyword evidence="7 8" id="KW-0472">Membrane</keyword>
<dbReference type="PATRIC" id="fig|135735.6.peg.928"/>
<keyword evidence="5 8" id="KW-0812">Transmembrane</keyword>
<evidence type="ECO:0000256" key="2">
    <source>
        <dbReference type="ARBA" id="ARBA00010100"/>
    </source>
</evidence>
<dbReference type="PANTHER" id="PTHR30003:SF0">
    <property type="entry name" value="GLYCOLATE PERMEASE GLCA-RELATED"/>
    <property type="match status" value="1"/>
</dbReference>
<dbReference type="AlphaFoldDB" id="A0A0H4KBJ3"/>
<keyword evidence="3 8" id="KW-0813">Transport</keyword>
<evidence type="ECO:0000256" key="6">
    <source>
        <dbReference type="ARBA" id="ARBA00022989"/>
    </source>
</evidence>
<dbReference type="KEGG" id="beo:BEH_04770"/>
<evidence type="ECO:0000256" key="5">
    <source>
        <dbReference type="ARBA" id="ARBA00022692"/>
    </source>
</evidence>
<dbReference type="NCBIfam" id="TIGR00795">
    <property type="entry name" value="lctP"/>
    <property type="match status" value="1"/>
</dbReference>
<dbReference type="GO" id="GO:0005886">
    <property type="term" value="C:plasma membrane"/>
    <property type="evidence" value="ECO:0007669"/>
    <property type="project" value="UniProtKB-SubCell"/>
</dbReference>
<name>A0A0H4KBJ3_9BACI</name>
<evidence type="ECO:0000256" key="4">
    <source>
        <dbReference type="ARBA" id="ARBA00022475"/>
    </source>
</evidence>
<comment type="subcellular location">
    <subcellularLocation>
        <location evidence="1 8">Cell membrane</location>
        <topology evidence="1 8">Multi-pass membrane protein</topology>
    </subcellularLocation>
</comment>
<dbReference type="Proteomes" id="UP000036202">
    <property type="component" value="Chromosome"/>
</dbReference>
<feature type="transmembrane region" description="Helical" evidence="8">
    <location>
        <begin position="158"/>
        <end position="179"/>
    </location>
</feature>
<dbReference type="OrthoDB" id="9761056at2"/>
<evidence type="ECO:0000256" key="1">
    <source>
        <dbReference type="ARBA" id="ARBA00004651"/>
    </source>
</evidence>
<dbReference type="RefSeq" id="WP_046216751.1">
    <property type="nucleotide sequence ID" value="NZ_CP011974.1"/>
</dbReference>
<organism evidence="9 10">
    <name type="scientific">Priestia filamentosa</name>
    <dbReference type="NCBI Taxonomy" id="1402861"/>
    <lineage>
        <taxon>Bacteria</taxon>
        <taxon>Bacillati</taxon>
        <taxon>Bacillota</taxon>
        <taxon>Bacilli</taxon>
        <taxon>Bacillales</taxon>
        <taxon>Bacillaceae</taxon>
        <taxon>Priestia</taxon>
    </lineage>
</organism>
<feature type="transmembrane region" description="Helical" evidence="8">
    <location>
        <begin position="199"/>
        <end position="224"/>
    </location>
</feature>
<comment type="similarity">
    <text evidence="2 8">Belongs to the lactate permease family.</text>
</comment>
<keyword evidence="10" id="KW-1185">Reference proteome</keyword>
<protein>
    <recommendedName>
        <fullName evidence="8">L-lactate permease</fullName>
    </recommendedName>
</protein>
<feature type="transmembrane region" description="Helical" evidence="8">
    <location>
        <begin position="262"/>
        <end position="279"/>
    </location>
</feature>
<feature type="transmembrane region" description="Helical" evidence="8">
    <location>
        <begin position="129"/>
        <end position="151"/>
    </location>
</feature>
<feature type="transmembrane region" description="Helical" evidence="8">
    <location>
        <begin position="559"/>
        <end position="577"/>
    </location>
</feature>
<evidence type="ECO:0000313" key="9">
    <source>
        <dbReference type="EMBL" id="AKO91472.1"/>
    </source>
</evidence>
<evidence type="ECO:0000256" key="3">
    <source>
        <dbReference type="ARBA" id="ARBA00022448"/>
    </source>
</evidence>
<reference evidence="9 10" key="1">
    <citation type="journal article" date="2015" name="PLoS ONE">
        <title>Genome Sequence of Bacillus endophyticus and Analysis of Its Companion Mechanism in the Ketogulonigenium vulgare-Bacillus Strain Consortium.</title>
        <authorList>
            <person name="Jia N."/>
            <person name="Du J."/>
            <person name="Ding M.Z."/>
            <person name="Gao F."/>
            <person name="Yuan Y.J."/>
        </authorList>
    </citation>
    <scope>NUCLEOTIDE SEQUENCE [LARGE SCALE GENOMIC DNA]</scope>
    <source>
        <strain evidence="9 10">Hbe603</strain>
    </source>
</reference>
<keyword evidence="4 8" id="KW-1003">Cell membrane</keyword>
<dbReference type="InterPro" id="IPR003804">
    <property type="entry name" value="Lactate_perm"/>
</dbReference>
<feature type="transmembrane region" description="Helical" evidence="8">
    <location>
        <begin position="61"/>
        <end position="82"/>
    </location>
</feature>
<feature type="transmembrane region" description="Helical" evidence="8">
    <location>
        <begin position="320"/>
        <end position="342"/>
    </location>
</feature>
<feature type="transmembrane region" description="Helical" evidence="8">
    <location>
        <begin position="453"/>
        <end position="471"/>
    </location>
</feature>
<evidence type="ECO:0000313" key="10">
    <source>
        <dbReference type="Proteomes" id="UP000036202"/>
    </source>
</evidence>
<reference evidence="10" key="2">
    <citation type="submission" date="2015-06" db="EMBL/GenBank/DDBJ databases">
        <title>Genome Sequence of Bacillus endophyticus and Analysis of its Companion Mechanism in the Ketogulonigenium vulgare-Bacillus strain Consortium.</title>
        <authorList>
            <person name="Jia N."/>
            <person name="Du J."/>
            <person name="Ding M.-Z."/>
            <person name="Gao F."/>
            <person name="Yuan Y.-J."/>
        </authorList>
    </citation>
    <scope>NUCLEOTIDE SEQUENCE [LARGE SCALE GENOMIC DNA]</scope>
    <source>
        <strain evidence="10">Hbe603</strain>
    </source>
</reference>
<sequence length="593" mass="63436">MSMGMLSLLAVVPIFSVFLFLVVLRWPANKAMPLSLLITAVMSYGVWKVPLTDILAASVKGVVSALEVGIIVFGAILLLNMLKESGAVYTIRQGFMGITPDRRIQAIIIAWFFGSFLEGAAGWGSPATVIAPLLVAVGFPALAAVMVALIIQSTPVSFGAVGTPILTGVGTGLSGSELVDKHIATLGTTYERYLIDLGGQVAIIHSIAGIFIPLFLTAMLTKFFGKKKSFREGFAVWKFALFAGLSFTVPYMLVAVFLGPEFPSLIGGLVGLAIVIPAVKKGLFAPKETWDFEHKEKWNKEWSGTLQIKNEKPGRFISPLLAWVPYVIVAVLLVMTRVNFLPFSSWLKSWEVGIDYLFGSEIGFSTVPLNIPGVVFLFTSFIVFFLHKMEWKRAKKAIGESGKTVSAAMVALIFSVPMVQVFINTGGSLEGYMSMPLTIAEGISGVFNENWPLISPSIGALGAFVAGSNTISNMMFALFQFGVADNIGATPSVVVALQAVGGAAGNMICVHNVVAASAAAGLVGKEGSLIRKLLLPLTFYVFITGAAGYMILYGIGFNIGTLLFGGIVAGLIIAIILQTRKTRVYEKEERKSI</sequence>
<evidence type="ECO:0000256" key="8">
    <source>
        <dbReference type="RuleBase" id="RU365092"/>
    </source>
</evidence>
<evidence type="ECO:0000256" key="7">
    <source>
        <dbReference type="ARBA" id="ARBA00023136"/>
    </source>
</evidence>
<dbReference type="GO" id="GO:0015295">
    <property type="term" value="F:solute:proton symporter activity"/>
    <property type="evidence" value="ECO:0007669"/>
    <property type="project" value="TreeGrafter"/>
</dbReference>
<feature type="transmembrane region" description="Helical" evidence="8">
    <location>
        <begin position="362"/>
        <end position="386"/>
    </location>
</feature>
<dbReference type="GO" id="GO:0015129">
    <property type="term" value="F:lactate transmembrane transporter activity"/>
    <property type="evidence" value="ECO:0007669"/>
    <property type="project" value="UniProtKB-UniRule"/>
</dbReference>
<accession>A0A0H4KBJ3</accession>
<feature type="transmembrane region" description="Helical" evidence="8">
    <location>
        <begin position="103"/>
        <end position="123"/>
    </location>
</feature>
<feature type="transmembrane region" description="Helical" evidence="8">
    <location>
        <begin position="236"/>
        <end position="256"/>
    </location>
</feature>
<comment type="function">
    <text evidence="8">Uptake of L-lactate across the membrane. Can also transport D-lactate and glycolate.</text>
</comment>
<gene>
    <name evidence="9" type="ORF">BEH_04770</name>
</gene>
<dbReference type="PANTHER" id="PTHR30003">
    <property type="entry name" value="L-LACTATE PERMEASE"/>
    <property type="match status" value="1"/>
</dbReference>
<dbReference type="EMBL" id="CP011974">
    <property type="protein sequence ID" value="AKO91472.1"/>
    <property type="molecule type" value="Genomic_DNA"/>
</dbReference>
<feature type="transmembrane region" description="Helical" evidence="8">
    <location>
        <begin position="533"/>
        <end position="553"/>
    </location>
</feature>
<keyword evidence="6 8" id="KW-1133">Transmembrane helix</keyword>
<proteinExistence type="inferred from homology"/>
<feature type="transmembrane region" description="Helical" evidence="8">
    <location>
        <begin position="31"/>
        <end position="49"/>
    </location>
</feature>